<dbReference type="Proteomes" id="UP000065521">
    <property type="component" value="Unassembled WGS sequence"/>
</dbReference>
<dbReference type="RefSeq" id="WP_059631738.1">
    <property type="nucleotide sequence ID" value="NZ_LOTK01000060.1"/>
</dbReference>
<feature type="region of interest" description="Disordered" evidence="1">
    <location>
        <begin position="620"/>
        <end position="640"/>
    </location>
</feature>
<accession>A0A102K0C3</accession>
<evidence type="ECO:0000313" key="3">
    <source>
        <dbReference type="EMBL" id="KUZ94450.1"/>
    </source>
</evidence>
<feature type="transmembrane region" description="Helical" evidence="2">
    <location>
        <begin position="528"/>
        <end position="546"/>
    </location>
</feature>
<keyword evidence="2" id="KW-0812">Transmembrane</keyword>
<proteinExistence type="predicted"/>
<organism evidence="3 4">
    <name type="scientific">Burkholderia ubonensis</name>
    <dbReference type="NCBI Taxonomy" id="101571"/>
    <lineage>
        <taxon>Bacteria</taxon>
        <taxon>Pseudomonadati</taxon>
        <taxon>Pseudomonadota</taxon>
        <taxon>Betaproteobacteria</taxon>
        <taxon>Burkholderiales</taxon>
        <taxon>Burkholderiaceae</taxon>
        <taxon>Burkholderia</taxon>
        <taxon>Burkholderia cepacia complex</taxon>
    </lineage>
</organism>
<dbReference type="AlphaFoldDB" id="A0A102K0C3"/>
<name>A0A102K0C3_9BURK</name>
<dbReference type="EMBL" id="LOTN01000013">
    <property type="protein sequence ID" value="KUZ94450.1"/>
    <property type="molecule type" value="Genomic_DNA"/>
</dbReference>
<comment type="caution">
    <text evidence="3">The sequence shown here is derived from an EMBL/GenBank/DDBJ whole genome shotgun (WGS) entry which is preliminary data.</text>
</comment>
<sequence>MDNTLKLRVMFDMVDNMTKPLQMMLTGNKGLAGSLEATRRELENMAKTQKRIGEFREMRGGLAKTASELKAARERVEALGGALRASSSPSRQMIKDFEKAQRAASSLTAKYGEQASRLRQLRTELAGANVDTGRLAQHERELSNRIDRNKKREAAQKTGAKISAYGEAMQNAGAKMRGMLPGPLDAAKEAESAALRIRALGGSADVVKFARAMKVSGQSTTDNLNVMHDALKELGNEQEAMLAAPTMSKVKAANAALFGAEDAKANDTKFANMLKVIKLRDGMKNEAAFGDESNAALKMLTTTGGRVSADEWSNFAESGGDAAKQLRKEAFYYQMEPVVKALGGNDAGKGLAALSRSILQGKIGGSAAQQLKALDLIDPKLAGTKNGALQAGALRNSALLKTSPFEWLETELLPRLAEKGIKSPDQVKKAIAGIFADKDVRKLVTTVYEQREQINDTARNSTAALGVNESQALAAQSTQGRELAVLANVSDLKRELGEKIMPNYNAALDITASATGAVVQLMQEHGTAASILANTFAVLAVVLSIAGPLMTAFGTALVAAGATEALAGLVALLANPVTLGVLAAAAAIIGGIGAVGVYAWKNPDSIGGLGHRLKKMFGKEDSGAPVDSATSATSGAAGDQGGMKRKFAALATAATSFLVPSAYAESLPPSAFAANPASTAPSPGVRINTPVDNRPPVTAPAFAAASAAPAPAPITINITPPPGVNAAELARLVRVEVERYYREQASRTSSRLSD</sequence>
<keyword evidence="2" id="KW-0472">Membrane</keyword>
<protein>
    <submittedName>
        <fullName evidence="3">Uncharacterized protein</fullName>
    </submittedName>
</protein>
<reference evidence="3 4" key="1">
    <citation type="submission" date="2015-11" db="EMBL/GenBank/DDBJ databases">
        <title>Expanding the genomic diversity of Burkholderia species for the development of highly accurate diagnostics.</title>
        <authorList>
            <person name="Sahl J."/>
            <person name="Keim P."/>
            <person name="Wagner D."/>
        </authorList>
    </citation>
    <scope>NUCLEOTIDE SEQUENCE [LARGE SCALE GENOMIC DNA]</scope>
    <source>
        <strain evidence="3 4">RF32-BP4</strain>
    </source>
</reference>
<feature type="compositionally biased region" description="Low complexity" evidence="1">
    <location>
        <begin position="627"/>
        <end position="637"/>
    </location>
</feature>
<keyword evidence="2" id="KW-1133">Transmembrane helix</keyword>
<evidence type="ECO:0000256" key="2">
    <source>
        <dbReference type="SAM" id="Phobius"/>
    </source>
</evidence>
<feature type="transmembrane region" description="Helical" evidence="2">
    <location>
        <begin position="553"/>
        <end position="573"/>
    </location>
</feature>
<evidence type="ECO:0000256" key="1">
    <source>
        <dbReference type="SAM" id="MobiDB-lite"/>
    </source>
</evidence>
<gene>
    <name evidence="3" type="ORF">WI38_07330</name>
</gene>
<evidence type="ECO:0000313" key="4">
    <source>
        <dbReference type="Proteomes" id="UP000065521"/>
    </source>
</evidence>
<feature type="transmembrane region" description="Helical" evidence="2">
    <location>
        <begin position="579"/>
        <end position="600"/>
    </location>
</feature>